<reference evidence="1 2" key="1">
    <citation type="journal article" date="2022" name="DNA Res.">
        <title>Chromosomal-level genome assembly of the orchid tree Bauhinia variegata (Leguminosae; Cercidoideae) supports the allotetraploid origin hypothesis of Bauhinia.</title>
        <authorList>
            <person name="Zhong Y."/>
            <person name="Chen Y."/>
            <person name="Zheng D."/>
            <person name="Pang J."/>
            <person name="Liu Y."/>
            <person name="Luo S."/>
            <person name="Meng S."/>
            <person name="Qian L."/>
            <person name="Wei D."/>
            <person name="Dai S."/>
            <person name="Zhou R."/>
        </authorList>
    </citation>
    <scope>NUCLEOTIDE SEQUENCE [LARGE SCALE GENOMIC DNA]</scope>
    <source>
        <strain evidence="1">BV-YZ2020</strain>
    </source>
</reference>
<accession>A0ACB9P6K1</accession>
<dbReference type="EMBL" id="CM039430">
    <property type="protein sequence ID" value="KAI4344353.1"/>
    <property type="molecule type" value="Genomic_DNA"/>
</dbReference>
<evidence type="ECO:0000313" key="2">
    <source>
        <dbReference type="Proteomes" id="UP000828941"/>
    </source>
</evidence>
<gene>
    <name evidence="1" type="ORF">L6164_011588</name>
</gene>
<sequence length="75" mass="8748">MGRRRFLVWGRGRGRGRKRNVKSCLQRKLRQLERTIPGSHGIMEVQTLFLTIQNYITLLEAKVTVLRSLSTFYGV</sequence>
<keyword evidence="2" id="KW-1185">Reference proteome</keyword>
<evidence type="ECO:0000313" key="1">
    <source>
        <dbReference type="EMBL" id="KAI4344353.1"/>
    </source>
</evidence>
<name>A0ACB9P6K1_BAUVA</name>
<comment type="caution">
    <text evidence="1">The sequence shown here is derived from an EMBL/GenBank/DDBJ whole genome shotgun (WGS) entry which is preliminary data.</text>
</comment>
<organism evidence="1 2">
    <name type="scientific">Bauhinia variegata</name>
    <name type="common">Purple orchid tree</name>
    <name type="synonym">Phanera variegata</name>
    <dbReference type="NCBI Taxonomy" id="167791"/>
    <lineage>
        <taxon>Eukaryota</taxon>
        <taxon>Viridiplantae</taxon>
        <taxon>Streptophyta</taxon>
        <taxon>Embryophyta</taxon>
        <taxon>Tracheophyta</taxon>
        <taxon>Spermatophyta</taxon>
        <taxon>Magnoliopsida</taxon>
        <taxon>eudicotyledons</taxon>
        <taxon>Gunneridae</taxon>
        <taxon>Pentapetalae</taxon>
        <taxon>rosids</taxon>
        <taxon>fabids</taxon>
        <taxon>Fabales</taxon>
        <taxon>Fabaceae</taxon>
        <taxon>Cercidoideae</taxon>
        <taxon>Cercideae</taxon>
        <taxon>Bauhiniinae</taxon>
        <taxon>Bauhinia</taxon>
    </lineage>
</organism>
<protein>
    <submittedName>
        <fullName evidence="1">Uncharacterized protein</fullName>
    </submittedName>
</protein>
<proteinExistence type="predicted"/>
<dbReference type="Proteomes" id="UP000828941">
    <property type="component" value="Chromosome 5"/>
</dbReference>